<evidence type="ECO:0000313" key="1">
    <source>
        <dbReference type="EMBL" id="OBZ85969.1"/>
    </source>
</evidence>
<dbReference type="STRING" id="101091.A0A1C7NB32"/>
<dbReference type="InParanoid" id="A0A1C7NB32"/>
<reference evidence="1 2" key="1">
    <citation type="submission" date="2016-03" db="EMBL/GenBank/DDBJ databases">
        <title>Choanephora cucurbitarum.</title>
        <authorList>
            <person name="Min B."/>
            <person name="Park H."/>
            <person name="Park J.-H."/>
            <person name="Shin H.-D."/>
            <person name="Choi I.-G."/>
        </authorList>
    </citation>
    <scope>NUCLEOTIDE SEQUENCE [LARGE SCALE GENOMIC DNA]</scope>
    <source>
        <strain evidence="1 2">KUS-F28377</strain>
    </source>
</reference>
<protein>
    <submittedName>
        <fullName evidence="1">Uncharacterized protein</fullName>
    </submittedName>
</protein>
<dbReference type="OrthoDB" id="2288271at2759"/>
<keyword evidence="2" id="KW-1185">Reference proteome</keyword>
<accession>A0A1C7NB32</accession>
<proteinExistence type="predicted"/>
<organism evidence="1 2">
    <name type="scientific">Choanephora cucurbitarum</name>
    <dbReference type="NCBI Taxonomy" id="101091"/>
    <lineage>
        <taxon>Eukaryota</taxon>
        <taxon>Fungi</taxon>
        <taxon>Fungi incertae sedis</taxon>
        <taxon>Mucoromycota</taxon>
        <taxon>Mucoromycotina</taxon>
        <taxon>Mucoromycetes</taxon>
        <taxon>Mucorales</taxon>
        <taxon>Mucorineae</taxon>
        <taxon>Choanephoraceae</taxon>
        <taxon>Choanephoroideae</taxon>
        <taxon>Choanephora</taxon>
    </lineage>
</organism>
<gene>
    <name evidence="1" type="ORF">A0J61_05982</name>
</gene>
<dbReference type="Proteomes" id="UP000093000">
    <property type="component" value="Unassembled WGS sequence"/>
</dbReference>
<dbReference type="AlphaFoldDB" id="A0A1C7NB32"/>
<name>A0A1C7NB32_9FUNG</name>
<sequence length="151" mass="17179">MEVGELLTVAIEWHHWQPKYDLEPKLRKAKVEPNLKCLMGLDGFFQAQCKADKSATHERVAEFVNEGKAVSYNKAIGNYHFCTPQQIQEFLDLIIEQGMSVRQSGLSVDIAVRTAQYYVKLCRNSEKKRSLGGVNKKLALQHKALLIGLYK</sequence>
<evidence type="ECO:0000313" key="2">
    <source>
        <dbReference type="Proteomes" id="UP000093000"/>
    </source>
</evidence>
<dbReference type="EMBL" id="LUGH01000341">
    <property type="protein sequence ID" value="OBZ85969.1"/>
    <property type="molecule type" value="Genomic_DNA"/>
</dbReference>
<comment type="caution">
    <text evidence="1">The sequence shown here is derived from an EMBL/GenBank/DDBJ whole genome shotgun (WGS) entry which is preliminary data.</text>
</comment>